<dbReference type="EMBL" id="LT551793">
    <property type="protein sequence ID" value="SAL97399.1"/>
    <property type="molecule type" value="Genomic_DNA"/>
</dbReference>
<dbReference type="InterPro" id="IPR027267">
    <property type="entry name" value="AH/BAR_dom_sf"/>
</dbReference>
<dbReference type="InterPro" id="IPR004148">
    <property type="entry name" value="BAR_dom"/>
</dbReference>
<dbReference type="InterPro" id="IPR029063">
    <property type="entry name" value="SAM-dependent_MTases_sf"/>
</dbReference>
<dbReference type="GO" id="GO:0008289">
    <property type="term" value="F:lipid binding"/>
    <property type="evidence" value="ECO:0007669"/>
    <property type="project" value="TreeGrafter"/>
</dbReference>
<feature type="domain" description="BAR" evidence="2">
    <location>
        <begin position="22"/>
        <end position="248"/>
    </location>
</feature>
<dbReference type="Gene3D" id="1.20.1270.60">
    <property type="entry name" value="Arfaptin homology (AH) domain/BAR domain"/>
    <property type="match status" value="1"/>
</dbReference>
<evidence type="ECO:0000313" key="3">
    <source>
        <dbReference type="EMBL" id="SAL97399.1"/>
    </source>
</evidence>
<dbReference type="PROSITE" id="PS51021">
    <property type="entry name" value="BAR"/>
    <property type="match status" value="1"/>
</dbReference>
<reference evidence="3" key="1">
    <citation type="submission" date="2016-04" db="EMBL/GenBank/DDBJ databases">
        <authorList>
            <person name="Evans L.H."/>
            <person name="Alamgir A."/>
            <person name="Owens N."/>
            <person name="Weber N.D."/>
            <person name="Virtaneva K."/>
            <person name="Barbian K."/>
            <person name="Babar A."/>
            <person name="Rosenke K."/>
        </authorList>
    </citation>
    <scope>NUCLEOTIDE SEQUENCE [LARGE SCALE GENOMIC DNA]</scope>
    <source>
        <strain evidence="3">CBS 101.48</strain>
    </source>
</reference>
<accession>A0A168LSC6</accession>
<keyword evidence="4" id="KW-1185">Reference proteome</keyword>
<evidence type="ECO:0000313" key="4">
    <source>
        <dbReference type="Proteomes" id="UP000078561"/>
    </source>
</evidence>
<dbReference type="GO" id="GO:0006897">
    <property type="term" value="P:endocytosis"/>
    <property type="evidence" value="ECO:0007669"/>
    <property type="project" value="InterPro"/>
</dbReference>
<organism evidence="3">
    <name type="scientific">Absidia glauca</name>
    <name type="common">Pin mould</name>
    <dbReference type="NCBI Taxonomy" id="4829"/>
    <lineage>
        <taxon>Eukaryota</taxon>
        <taxon>Fungi</taxon>
        <taxon>Fungi incertae sedis</taxon>
        <taxon>Mucoromycota</taxon>
        <taxon>Mucoromycotina</taxon>
        <taxon>Mucoromycetes</taxon>
        <taxon>Mucorales</taxon>
        <taxon>Cunninghamellaceae</taxon>
        <taxon>Absidia</taxon>
    </lineage>
</organism>
<dbReference type="GO" id="GO:0031097">
    <property type="term" value="C:medial cortex"/>
    <property type="evidence" value="ECO:0007669"/>
    <property type="project" value="TreeGrafter"/>
</dbReference>
<feature type="region of interest" description="Disordered" evidence="1">
    <location>
        <begin position="317"/>
        <end position="411"/>
    </location>
</feature>
<dbReference type="Pfam" id="PF13489">
    <property type="entry name" value="Methyltransf_23"/>
    <property type="match status" value="1"/>
</dbReference>
<dbReference type="PANTHER" id="PTHR47174:SF1">
    <property type="entry name" value="REDUCED VIABILITY UPON STARVATION PROTEIN 167"/>
    <property type="match status" value="1"/>
</dbReference>
<dbReference type="SMART" id="SM00721">
    <property type="entry name" value="BAR"/>
    <property type="match status" value="1"/>
</dbReference>
<feature type="compositionally biased region" description="Low complexity" evidence="1">
    <location>
        <begin position="430"/>
        <end position="445"/>
    </location>
</feature>
<dbReference type="Pfam" id="PF03114">
    <property type="entry name" value="BAR"/>
    <property type="match status" value="1"/>
</dbReference>
<dbReference type="GO" id="GO:0043332">
    <property type="term" value="C:mating projection tip"/>
    <property type="evidence" value="ECO:0007669"/>
    <property type="project" value="TreeGrafter"/>
</dbReference>
<proteinExistence type="predicted"/>
<evidence type="ECO:0000256" key="1">
    <source>
        <dbReference type="SAM" id="MobiDB-lite"/>
    </source>
</evidence>
<feature type="compositionally biased region" description="Low complexity" evidence="1">
    <location>
        <begin position="376"/>
        <end position="393"/>
    </location>
</feature>
<sequence>MSWKGMTKAISRLPHQLSSNSKKDANVLTTATKDPVYDALEERFNTKVKQVETFSASVTTFRDQTCSLVDFQQVPSWLDIIDSTNCDHVPEESSRAYQDYAMAMEYCSQEVRQILDQLDGTILQPLHTYISMTKSIQKSIIKRQHKQMDYDRFRLSHQKLSNMADKSPSEEKNVFKLEGQLDTATKDYFYINDLLKAELDRFLALTSELIPPLFVAFYNTQCQVYGGIYARIYEIVTSHSGLAFKTMDQSIEQGYLALVAQRDVNQELDNLDMFKKGTKGMVMSVCVCKLIIYLSIYIENVYYHSTGKLSLQDRASLASSTPSSPRPTIMAKPSSQSIHQPTPPPTTSYQRQSNYSTPPTAPIYAQPSYTPPPPASASYQHSNPTPATTTTTPKLRRPPPPPPPKSKAFTKGPQYAQALFKKKTRCTSSLSFPSFTTNTSTTMGSQASKVLEKTKDKKKKTASRPMDSPASHGNYDWIAEQTPMTAAGPRRKSITDYFTKRRPSRLSDSDYREFDRWQRQHYLLKSARKANTWASFDDTGPVIVDVGTGNGIWALEMANQYPTAQVFGLDQLYLDQHRGGPDNLRFCHCDVVNEPWPISDVDFIFQRSMNDSIQKLHWPVLLAEMYRVLKPGGVIELLEPDFWRHNPGPVQQAFDTFVQEQCQLTGVDFYLTEAMDELIKDAGFDLVEKKALDIPLGEWPADQELKQFGFINMEAHKTLLKNNKASYVKEWGLSGPDFDMAVQEVMDEFEEYHSFTRFHCWVATKPNVA</sequence>
<dbReference type="Proteomes" id="UP000078561">
    <property type="component" value="Unassembled WGS sequence"/>
</dbReference>
<feature type="compositionally biased region" description="Polar residues" evidence="1">
    <location>
        <begin position="347"/>
        <end position="358"/>
    </location>
</feature>
<feature type="region of interest" description="Disordered" evidence="1">
    <location>
        <begin position="430"/>
        <end position="499"/>
    </location>
</feature>
<dbReference type="PANTHER" id="PTHR47174">
    <property type="entry name" value="BRIDGING INTEGRATOR 3"/>
    <property type="match status" value="1"/>
</dbReference>
<dbReference type="Gene3D" id="3.40.50.150">
    <property type="entry name" value="Vaccinia Virus protein VP39"/>
    <property type="match status" value="1"/>
</dbReference>
<dbReference type="GO" id="GO:0097320">
    <property type="term" value="P:plasma membrane tubulation"/>
    <property type="evidence" value="ECO:0007669"/>
    <property type="project" value="TreeGrafter"/>
</dbReference>
<name>A0A168LSC6_ABSGL</name>
<dbReference type="CDD" id="cd02440">
    <property type="entry name" value="AdoMet_MTases"/>
    <property type="match status" value="1"/>
</dbReference>
<dbReference type="OrthoDB" id="443981at2759"/>
<dbReference type="AlphaFoldDB" id="A0A168LSC6"/>
<dbReference type="STRING" id="4829.A0A168LSC6"/>
<dbReference type="SUPFAM" id="SSF103657">
    <property type="entry name" value="BAR/IMD domain-like"/>
    <property type="match status" value="1"/>
</dbReference>
<dbReference type="GO" id="GO:0051666">
    <property type="term" value="P:actin cortical patch localization"/>
    <property type="evidence" value="ECO:0007669"/>
    <property type="project" value="InterPro"/>
</dbReference>
<protein>
    <recommendedName>
        <fullName evidence="2">BAR domain-containing protein</fullName>
    </recommendedName>
</protein>
<dbReference type="InParanoid" id="A0A168LSC6"/>
<dbReference type="GO" id="GO:0015629">
    <property type="term" value="C:actin cytoskeleton"/>
    <property type="evidence" value="ECO:0007669"/>
    <property type="project" value="TreeGrafter"/>
</dbReference>
<dbReference type="GO" id="GO:1990528">
    <property type="term" value="C:Rvs161p-Rvs167p complex"/>
    <property type="evidence" value="ECO:0007669"/>
    <property type="project" value="TreeGrafter"/>
</dbReference>
<gene>
    <name evidence="3" type="primary">ABSGL_02893.1 scaffold 4049</name>
</gene>
<dbReference type="InterPro" id="IPR046982">
    <property type="entry name" value="BIN3/RVS161-like"/>
</dbReference>
<dbReference type="SUPFAM" id="SSF53335">
    <property type="entry name" value="S-adenosyl-L-methionine-dependent methyltransferases"/>
    <property type="match status" value="1"/>
</dbReference>
<evidence type="ECO:0000259" key="2">
    <source>
        <dbReference type="PROSITE" id="PS51021"/>
    </source>
</evidence>
<dbReference type="OMA" id="CHERHAD"/>